<dbReference type="Pfam" id="PF05935">
    <property type="entry name" value="Arylsulfotrans"/>
    <property type="match status" value="1"/>
</dbReference>
<reference evidence="1 2" key="1">
    <citation type="submission" date="2016-11" db="EMBL/GenBank/DDBJ databases">
        <authorList>
            <person name="Jaros S."/>
            <person name="Januszkiewicz K."/>
            <person name="Wedrychowicz H."/>
        </authorList>
    </citation>
    <scope>NUCLEOTIDE SEQUENCE [LARGE SCALE GENOMIC DNA]</scope>
    <source>
        <strain evidence="1 2">DSM 14828</strain>
    </source>
</reference>
<proteinExistence type="predicted"/>
<evidence type="ECO:0000313" key="2">
    <source>
        <dbReference type="Proteomes" id="UP000184251"/>
    </source>
</evidence>
<accession>A0A1M4Z986</accession>
<dbReference type="InterPro" id="IPR053143">
    <property type="entry name" value="Arylsulfate_ST"/>
</dbReference>
<dbReference type="InterPro" id="IPR010262">
    <property type="entry name" value="Arylsulfotransferase_bact"/>
</dbReference>
<dbReference type="PANTHER" id="PTHR35340:SF5">
    <property type="entry name" value="ASST-DOMAIN-CONTAINING PROTEIN"/>
    <property type="match status" value="1"/>
</dbReference>
<dbReference type="STRING" id="1120975.SAMN02746064_01979"/>
<dbReference type="InterPro" id="IPR011047">
    <property type="entry name" value="Quinoprotein_ADH-like_sf"/>
</dbReference>
<evidence type="ECO:0000313" key="1">
    <source>
        <dbReference type="EMBL" id="SHF14590.1"/>
    </source>
</evidence>
<keyword evidence="1" id="KW-0808">Transferase</keyword>
<gene>
    <name evidence="1" type="ORF">SAMN02746064_01979</name>
</gene>
<keyword evidence="2" id="KW-1185">Reference proteome</keyword>
<dbReference type="OrthoDB" id="264813at2"/>
<sequence>MGHPTIHPTGTTIYNTEKAYGGYTIYQAAGQGALLIDMNGKEVQLWEGLSGFPNKILPGGYVLGSRGQRSAKHGIQDEVDLVQVDWEGNVVWSFDKNEYVEDPGEAPRWMARQHHDYQRQGSSTGYFSPDQTPETNKGNTLILTHENVINTEISEKVLLDDKIIEVDWDGNIVWEWRPNEHFEEMGFGEAAKNILYRDPNYRPSGGGMGDWLHINTMSTLGKNKWYEEGDERFHPDNIIWDSRESNIVAIISKETGKIVWRLGPDYDSSEELKKIGWIIGPHHAHMIPNGLPGAGNILIYDNGGWGGYGAPNPTAPTGRMNAKRDYSRVLEINPVTLEVIWQYTPGEAGFITPLDSYRFYSPFVSSAQRLPNGNTLITEGSDGRLMEVTNDHQLVWEYISPYFFKGGSLDKMNMVYRAYRVPYSWIPQLEEPKETKIEPIDVTTFRVPGAAQSGFERKVKVDGIIEAKGEDDEALFCVISDTDSKI</sequence>
<dbReference type="SUPFAM" id="SSF50998">
    <property type="entry name" value="Quinoprotein alcohol dehydrogenase-like"/>
    <property type="match status" value="1"/>
</dbReference>
<dbReference type="EMBL" id="FQTU01000016">
    <property type="protein sequence ID" value="SHF14590.1"/>
    <property type="molecule type" value="Genomic_DNA"/>
</dbReference>
<protein>
    <submittedName>
        <fullName evidence="1">Arylsulfotransferase (ASST)</fullName>
    </submittedName>
</protein>
<organism evidence="1 2">
    <name type="scientific">Alkalibacter saccharofermentans DSM 14828</name>
    <dbReference type="NCBI Taxonomy" id="1120975"/>
    <lineage>
        <taxon>Bacteria</taxon>
        <taxon>Bacillati</taxon>
        <taxon>Bacillota</taxon>
        <taxon>Clostridia</taxon>
        <taxon>Eubacteriales</taxon>
        <taxon>Eubacteriaceae</taxon>
        <taxon>Alkalibacter</taxon>
    </lineage>
</organism>
<dbReference type="GO" id="GO:0004062">
    <property type="term" value="F:aryl sulfotransferase activity"/>
    <property type="evidence" value="ECO:0007669"/>
    <property type="project" value="InterPro"/>
</dbReference>
<dbReference type="RefSeq" id="WP_073271527.1">
    <property type="nucleotide sequence ID" value="NZ_FQTU01000016.1"/>
</dbReference>
<name>A0A1M4Z986_9FIRM</name>
<dbReference type="AlphaFoldDB" id="A0A1M4Z986"/>
<dbReference type="PANTHER" id="PTHR35340">
    <property type="entry name" value="PQQ ENZYME REPEAT PROTEIN-RELATED"/>
    <property type="match status" value="1"/>
</dbReference>
<dbReference type="Proteomes" id="UP000184251">
    <property type="component" value="Unassembled WGS sequence"/>
</dbReference>